<name>A0A6J4U6V3_9BACT</name>
<dbReference type="InterPro" id="IPR045423">
    <property type="entry name" value="DUF6510"/>
</dbReference>
<evidence type="ECO:0000313" key="1">
    <source>
        <dbReference type="EMBL" id="CAA9542486.1"/>
    </source>
</evidence>
<accession>A0A6J4U6V3</accession>
<organism evidence="1">
    <name type="scientific">uncultured Thermomicrobiales bacterium</name>
    <dbReference type="NCBI Taxonomy" id="1645740"/>
    <lineage>
        <taxon>Bacteria</taxon>
        <taxon>Pseudomonadati</taxon>
        <taxon>Thermomicrobiota</taxon>
        <taxon>Thermomicrobia</taxon>
        <taxon>Thermomicrobiales</taxon>
        <taxon>environmental samples</taxon>
    </lineage>
</organism>
<proteinExistence type="predicted"/>
<reference evidence="1" key="1">
    <citation type="submission" date="2020-02" db="EMBL/GenBank/DDBJ databases">
        <authorList>
            <person name="Meier V. D."/>
        </authorList>
    </citation>
    <scope>NUCLEOTIDE SEQUENCE</scope>
    <source>
        <strain evidence="1">AVDCRST_MAG73</strain>
    </source>
</reference>
<gene>
    <name evidence="1" type="ORF">AVDCRST_MAG73-2080</name>
</gene>
<dbReference type="EMBL" id="CADCWE010000130">
    <property type="protein sequence ID" value="CAA9542486.1"/>
    <property type="molecule type" value="Genomic_DNA"/>
</dbReference>
<dbReference type="AlphaFoldDB" id="A0A6J4U6V3"/>
<sequence length="92" mass="9687">METTDADRHLDGNAAGGMLAEVFRFEATTVIVTCAGCGAAGPMAELLLYGHGMGQILRCAGCDTAVVRVARVRDRHWLDLRGARSLQIGGGQ</sequence>
<dbReference type="Pfam" id="PF20120">
    <property type="entry name" value="DUF6510"/>
    <property type="match status" value="1"/>
</dbReference>
<protein>
    <submittedName>
        <fullName evidence="1">Uncharacterized protein</fullName>
    </submittedName>
</protein>